<evidence type="ECO:0000313" key="2">
    <source>
        <dbReference type="Proteomes" id="UP000252519"/>
    </source>
</evidence>
<dbReference type="AlphaFoldDB" id="A0A368GQI7"/>
<reference evidence="1 2" key="1">
    <citation type="submission" date="2014-10" db="EMBL/GenBank/DDBJ databases">
        <title>Draft genome of the hookworm Ancylostoma caninum.</title>
        <authorList>
            <person name="Mitreva M."/>
        </authorList>
    </citation>
    <scope>NUCLEOTIDE SEQUENCE [LARGE SCALE GENOMIC DNA]</scope>
    <source>
        <strain evidence="1 2">Baltimore</strain>
    </source>
</reference>
<sequence>MYKSSLYVFDSMVQRNRTALQGVHDGKRSNWTFAGVPVLNHMCATICQQRLLLRDATASTRQRSGVPPANDHLNAEHYHKSCSDAAVPTTSSKCLRDFDHEMQCSLVFF</sequence>
<proteinExistence type="predicted"/>
<accession>A0A368GQI7</accession>
<evidence type="ECO:0000313" key="1">
    <source>
        <dbReference type="EMBL" id="RCN46642.1"/>
    </source>
</evidence>
<comment type="caution">
    <text evidence="1">The sequence shown here is derived from an EMBL/GenBank/DDBJ whole genome shotgun (WGS) entry which is preliminary data.</text>
</comment>
<dbReference type="EMBL" id="JOJR01000075">
    <property type="protein sequence ID" value="RCN46642.1"/>
    <property type="molecule type" value="Genomic_DNA"/>
</dbReference>
<dbReference type="Proteomes" id="UP000252519">
    <property type="component" value="Unassembled WGS sequence"/>
</dbReference>
<keyword evidence="2" id="KW-1185">Reference proteome</keyword>
<protein>
    <submittedName>
        <fullName evidence="1">Uncharacterized protein</fullName>
    </submittedName>
</protein>
<gene>
    <name evidence="1" type="ORF">ANCCAN_07270</name>
</gene>
<name>A0A368GQI7_ANCCA</name>
<organism evidence="1 2">
    <name type="scientific">Ancylostoma caninum</name>
    <name type="common">Dog hookworm</name>
    <dbReference type="NCBI Taxonomy" id="29170"/>
    <lineage>
        <taxon>Eukaryota</taxon>
        <taxon>Metazoa</taxon>
        <taxon>Ecdysozoa</taxon>
        <taxon>Nematoda</taxon>
        <taxon>Chromadorea</taxon>
        <taxon>Rhabditida</taxon>
        <taxon>Rhabditina</taxon>
        <taxon>Rhabditomorpha</taxon>
        <taxon>Strongyloidea</taxon>
        <taxon>Ancylostomatidae</taxon>
        <taxon>Ancylostomatinae</taxon>
        <taxon>Ancylostoma</taxon>
    </lineage>
</organism>